<evidence type="ECO:0000313" key="1">
    <source>
        <dbReference type="EMBL" id="GGG75552.1"/>
    </source>
</evidence>
<name>A0A8J2ZKC8_9RHOB</name>
<dbReference type="EMBL" id="BMJV01000005">
    <property type="protein sequence ID" value="GGG75552.1"/>
    <property type="molecule type" value="Genomic_DNA"/>
</dbReference>
<reference evidence="1" key="1">
    <citation type="journal article" date="2014" name="Int. J. Syst. Evol. Microbiol.">
        <title>Complete genome sequence of Corynebacterium casei LMG S-19264T (=DSM 44701T), isolated from a smear-ripened cheese.</title>
        <authorList>
            <consortium name="US DOE Joint Genome Institute (JGI-PGF)"/>
            <person name="Walter F."/>
            <person name="Albersmeier A."/>
            <person name="Kalinowski J."/>
            <person name="Ruckert C."/>
        </authorList>
    </citation>
    <scope>NUCLEOTIDE SEQUENCE</scope>
    <source>
        <strain evidence="1">CGMCC 1.15762</strain>
    </source>
</reference>
<dbReference type="Proteomes" id="UP000617145">
    <property type="component" value="Unassembled WGS sequence"/>
</dbReference>
<organism evidence="1 2">
    <name type="scientific">Salipiger pallidus</name>
    <dbReference type="NCBI Taxonomy" id="1775170"/>
    <lineage>
        <taxon>Bacteria</taxon>
        <taxon>Pseudomonadati</taxon>
        <taxon>Pseudomonadota</taxon>
        <taxon>Alphaproteobacteria</taxon>
        <taxon>Rhodobacterales</taxon>
        <taxon>Roseobacteraceae</taxon>
        <taxon>Salipiger</taxon>
    </lineage>
</organism>
<gene>
    <name evidence="1" type="ORF">GCM10011415_25160</name>
</gene>
<evidence type="ECO:0000313" key="2">
    <source>
        <dbReference type="Proteomes" id="UP000617145"/>
    </source>
</evidence>
<accession>A0A8J2ZKC8</accession>
<comment type="caution">
    <text evidence="1">The sequence shown here is derived from an EMBL/GenBank/DDBJ whole genome shotgun (WGS) entry which is preliminary data.</text>
</comment>
<sequence length="73" mass="7961">MLSRPFQSGSARIADRLRKIFKEMMPARAGMSFSSKMSFSRKRQISALQQVQKLRFGPAQAGDLGGASGDVIA</sequence>
<reference evidence="1" key="2">
    <citation type="submission" date="2020-09" db="EMBL/GenBank/DDBJ databases">
        <authorList>
            <person name="Sun Q."/>
            <person name="Zhou Y."/>
        </authorList>
    </citation>
    <scope>NUCLEOTIDE SEQUENCE</scope>
    <source>
        <strain evidence="1">CGMCC 1.15762</strain>
    </source>
</reference>
<keyword evidence="2" id="KW-1185">Reference proteome</keyword>
<dbReference type="AlphaFoldDB" id="A0A8J2ZKC8"/>
<protein>
    <submittedName>
        <fullName evidence="1">Uncharacterized protein</fullName>
    </submittedName>
</protein>
<proteinExistence type="predicted"/>